<keyword evidence="3" id="KW-1185">Reference proteome</keyword>
<feature type="transmembrane region" description="Helical" evidence="1">
    <location>
        <begin position="153"/>
        <end position="179"/>
    </location>
</feature>
<dbReference type="AlphaFoldDB" id="A0A1I1S4L5"/>
<gene>
    <name evidence="2" type="ORF">SAMN02745724_04457</name>
</gene>
<feature type="transmembrane region" description="Helical" evidence="1">
    <location>
        <begin position="395"/>
        <end position="419"/>
    </location>
</feature>
<feature type="transmembrane region" description="Helical" evidence="1">
    <location>
        <begin position="457"/>
        <end position="480"/>
    </location>
</feature>
<feature type="transmembrane region" description="Helical" evidence="1">
    <location>
        <begin position="12"/>
        <end position="32"/>
    </location>
</feature>
<dbReference type="Proteomes" id="UP000198862">
    <property type="component" value="Unassembled WGS sequence"/>
</dbReference>
<keyword evidence="1" id="KW-1133">Transmembrane helix</keyword>
<dbReference type="InterPro" id="IPR005625">
    <property type="entry name" value="PepSY-ass_TM"/>
</dbReference>
<keyword evidence="1" id="KW-0472">Membrane</keyword>
<name>A0A1I1S4L5_9GAMM</name>
<reference evidence="2 3" key="1">
    <citation type="submission" date="2016-10" db="EMBL/GenBank/DDBJ databases">
        <authorList>
            <person name="de Groot N.N."/>
        </authorList>
    </citation>
    <scope>NUCLEOTIDE SEQUENCE [LARGE SCALE GENOMIC DNA]</scope>
    <source>
        <strain evidence="2 3">DSM 6059</strain>
    </source>
</reference>
<protein>
    <submittedName>
        <fullName evidence="2">Uncharacterized iron-regulated membrane protein</fullName>
    </submittedName>
</protein>
<evidence type="ECO:0000313" key="3">
    <source>
        <dbReference type="Proteomes" id="UP000198862"/>
    </source>
</evidence>
<evidence type="ECO:0000313" key="2">
    <source>
        <dbReference type="EMBL" id="SFD41429.1"/>
    </source>
</evidence>
<organism evidence="2 3">
    <name type="scientific">Pseudoalteromonas denitrificans DSM 6059</name>
    <dbReference type="NCBI Taxonomy" id="1123010"/>
    <lineage>
        <taxon>Bacteria</taxon>
        <taxon>Pseudomonadati</taxon>
        <taxon>Pseudomonadota</taxon>
        <taxon>Gammaproteobacteria</taxon>
        <taxon>Alteromonadales</taxon>
        <taxon>Pseudoalteromonadaceae</taxon>
        <taxon>Pseudoalteromonas</taxon>
    </lineage>
</organism>
<sequence>MKIKSDILRQYQSVHIWTGIISGIVLFIGFYAGSLTMFKPAINAWAAPPSDTLSSINTAQFDSLIKQASMQYEEVKKGFNIFLNQKEHSPMTWYEKGSARELSLNDQLWHASLDEKNQLIAHKTNPSALAELIDQLHQTAGIAGKIGHEYLGVYILGIAAILYFLALISGVIFLLPSLAKTFFALRKNKSSSRFWLDAHNLVGITSLPFHLVISLSVVVFAFHDPLYGSLKLAVYQEQPLFPAQKHTKITYDISQLQPVSSLINQAQNFAPSHQVIDMTFMNLNNPRAMLRLGMYDKGGLMRGPITDYIYMNPYNLKITNSSLDPSDEGIWTRAVATFFALHFGSFGGDMGRWVYFLLGLGGAFLFYSGNLLWLEKRRKKFKKDNLLPTQTRACHLMASATIGICFGSVAAVSITMLAGKWLYPWVENINSIYLPVYYLIFLSLVAYAFIQGAAKSAIAIFKICAIATLAIPLTSIIAVLMPSLGLWSANSISTLGVDLVALAFGLCFIYGVIKMKKRALYGPIDSIWSLSSHIKKEVSFSCTEKIQ</sequence>
<evidence type="ECO:0000256" key="1">
    <source>
        <dbReference type="SAM" id="Phobius"/>
    </source>
</evidence>
<dbReference type="RefSeq" id="WP_091989952.1">
    <property type="nucleotide sequence ID" value="NZ_FOLO01000055.1"/>
</dbReference>
<keyword evidence="1" id="KW-0812">Transmembrane</keyword>
<feature type="transmembrane region" description="Helical" evidence="1">
    <location>
        <begin position="200"/>
        <end position="222"/>
    </location>
</feature>
<proteinExistence type="predicted"/>
<feature type="transmembrane region" description="Helical" evidence="1">
    <location>
        <begin position="353"/>
        <end position="374"/>
    </location>
</feature>
<dbReference type="Pfam" id="PF03929">
    <property type="entry name" value="PepSY_TM"/>
    <property type="match status" value="1"/>
</dbReference>
<dbReference type="EMBL" id="FOLO01000055">
    <property type="protein sequence ID" value="SFD41429.1"/>
    <property type="molecule type" value="Genomic_DNA"/>
</dbReference>
<dbReference type="PANTHER" id="PTHR34219:SF9">
    <property type="entry name" value="IRON-REGULATED INNER MEMBRANE PROTEIN"/>
    <property type="match status" value="1"/>
</dbReference>
<accession>A0A1I1S4L5</accession>
<dbReference type="PANTHER" id="PTHR34219">
    <property type="entry name" value="IRON-REGULATED INNER MEMBRANE PROTEIN-RELATED"/>
    <property type="match status" value="1"/>
</dbReference>
<feature type="transmembrane region" description="Helical" evidence="1">
    <location>
        <begin position="492"/>
        <end position="513"/>
    </location>
</feature>
<feature type="transmembrane region" description="Helical" evidence="1">
    <location>
        <begin position="431"/>
        <end position="450"/>
    </location>
</feature>
<dbReference type="STRING" id="1123010.SAMN02745724_04457"/>
<dbReference type="OrthoDB" id="9776609at2"/>